<reference evidence="1 2" key="1">
    <citation type="submission" date="2017-02" db="EMBL/GenBank/DDBJ databases">
        <title>The new phylogeny of genus Mycobacterium.</title>
        <authorList>
            <person name="Tortoli E."/>
            <person name="Trovato A."/>
            <person name="Cirillo D.M."/>
        </authorList>
    </citation>
    <scope>NUCLEOTIDE SEQUENCE [LARGE SCALE GENOMIC DNA]</scope>
    <source>
        <strain evidence="1 2">DSM 44049</strain>
    </source>
</reference>
<dbReference type="EMBL" id="MVHT01000110">
    <property type="protein sequence ID" value="ORA95671.1"/>
    <property type="molecule type" value="Genomic_DNA"/>
</dbReference>
<dbReference type="Proteomes" id="UP000192739">
    <property type="component" value="Unassembled WGS sequence"/>
</dbReference>
<gene>
    <name evidence="1" type="ORF">BST27_26685</name>
</gene>
<dbReference type="AlphaFoldDB" id="A0A1T3W1M0"/>
<comment type="caution">
    <text evidence="1">The sequence shown here is derived from an EMBL/GenBank/DDBJ whole genome shotgun (WGS) entry which is preliminary data.</text>
</comment>
<organism evidence="1 2">
    <name type="scientific">Mycobacterium intermedium</name>
    <dbReference type="NCBI Taxonomy" id="28445"/>
    <lineage>
        <taxon>Bacteria</taxon>
        <taxon>Bacillati</taxon>
        <taxon>Actinomycetota</taxon>
        <taxon>Actinomycetes</taxon>
        <taxon>Mycobacteriales</taxon>
        <taxon>Mycobacteriaceae</taxon>
        <taxon>Mycobacterium</taxon>
        <taxon>Mycobacterium simiae complex</taxon>
    </lineage>
</organism>
<keyword evidence="2" id="KW-1185">Reference proteome</keyword>
<accession>A0A1T3W1M0</accession>
<name>A0A1T3W1M0_MYCIE</name>
<protein>
    <submittedName>
        <fullName evidence="1">Uncharacterized protein</fullName>
    </submittedName>
</protein>
<proteinExistence type="predicted"/>
<evidence type="ECO:0000313" key="2">
    <source>
        <dbReference type="Proteomes" id="UP000192739"/>
    </source>
</evidence>
<evidence type="ECO:0000313" key="1">
    <source>
        <dbReference type="EMBL" id="ORA95671.1"/>
    </source>
</evidence>
<sequence>MRRSLARNIGVNAEISARAAEILGCAGYGIDPAHARCPWKTTVKPIPELETCLALRIGRQTAEVFDSCLF</sequence>